<keyword evidence="4" id="KW-1185">Reference proteome</keyword>
<feature type="domain" description="Lipocalin-like" evidence="2">
    <location>
        <begin position="40"/>
        <end position="135"/>
    </location>
</feature>
<evidence type="ECO:0000259" key="2">
    <source>
        <dbReference type="Pfam" id="PF13648"/>
    </source>
</evidence>
<dbReference type="Proteomes" id="UP000565521">
    <property type="component" value="Unassembled WGS sequence"/>
</dbReference>
<dbReference type="PROSITE" id="PS51257">
    <property type="entry name" value="PROKAR_LIPOPROTEIN"/>
    <property type="match status" value="1"/>
</dbReference>
<evidence type="ECO:0000313" key="4">
    <source>
        <dbReference type="Proteomes" id="UP000565521"/>
    </source>
</evidence>
<dbReference type="AlphaFoldDB" id="A0A7Y7PN61"/>
<dbReference type="RefSeq" id="WP_176907806.1">
    <property type="nucleotide sequence ID" value="NZ_JABKAU010000009.1"/>
</dbReference>
<feature type="chain" id="PRO_5030855579" evidence="1">
    <location>
        <begin position="20"/>
        <end position="155"/>
    </location>
</feature>
<keyword evidence="1" id="KW-0732">Signal</keyword>
<reference evidence="3 4" key="1">
    <citation type="submission" date="2020-05" db="EMBL/GenBank/DDBJ databases">
        <title>Hymenobacter terrestris sp. nov. and Hymenobacter lapidiphilus sp. nov., isolated from regoliths in Antarctica.</title>
        <authorList>
            <person name="Sedlacek I."/>
            <person name="Pantucek R."/>
            <person name="Zeman M."/>
            <person name="Holochova P."/>
            <person name="Kralova S."/>
            <person name="Stankova E."/>
            <person name="Sedo O."/>
            <person name="Micenkova L."/>
            <person name="Svec P."/>
            <person name="Gupta V."/>
            <person name="Sood U."/>
            <person name="Korpole U.S."/>
            <person name="Lal R."/>
        </authorList>
    </citation>
    <scope>NUCLEOTIDE SEQUENCE [LARGE SCALE GENOMIC DNA]</scope>
    <source>
        <strain evidence="3 4">P5342</strain>
    </source>
</reference>
<evidence type="ECO:0000256" key="1">
    <source>
        <dbReference type="SAM" id="SignalP"/>
    </source>
</evidence>
<dbReference type="EMBL" id="JABKAU010000009">
    <property type="protein sequence ID" value="NVO30888.1"/>
    <property type="molecule type" value="Genomic_DNA"/>
</dbReference>
<dbReference type="InterPro" id="IPR024311">
    <property type="entry name" value="Lipocalin-like"/>
</dbReference>
<evidence type="ECO:0000313" key="3">
    <source>
        <dbReference type="EMBL" id="NVO30888.1"/>
    </source>
</evidence>
<sequence length="155" mass="17055">MKKYSLLAAVALLTVGSFASCSKDKDPTPITKSEQLAARNWRITAFTVKQGNNPIVDEFARTAPCDKDDFYQFKADKTFVLDEGATRCSPNSPQTNVSGWDINADGTILLLLEMKGATSAELYEIKELTNDKLRIGQTFTEDGESLIADITFTAF</sequence>
<accession>A0A7Y7PN61</accession>
<feature type="signal peptide" evidence="1">
    <location>
        <begin position="1"/>
        <end position="19"/>
    </location>
</feature>
<name>A0A7Y7PN61_9BACT</name>
<comment type="caution">
    <text evidence="3">The sequence shown here is derived from an EMBL/GenBank/DDBJ whole genome shotgun (WGS) entry which is preliminary data.</text>
</comment>
<dbReference type="Pfam" id="PF13648">
    <property type="entry name" value="Lipocalin_4"/>
    <property type="match status" value="1"/>
</dbReference>
<protein>
    <submittedName>
        <fullName evidence="3">Lipocalin family protein</fullName>
    </submittedName>
</protein>
<proteinExistence type="predicted"/>
<gene>
    <name evidence="3" type="ORF">HW554_06690</name>
</gene>
<organism evidence="3 4">
    <name type="scientific">Hymenobacter lapidiphilus</name>
    <dbReference type="NCBI Taxonomy" id="2608003"/>
    <lineage>
        <taxon>Bacteria</taxon>
        <taxon>Pseudomonadati</taxon>
        <taxon>Bacteroidota</taxon>
        <taxon>Cytophagia</taxon>
        <taxon>Cytophagales</taxon>
        <taxon>Hymenobacteraceae</taxon>
        <taxon>Hymenobacter</taxon>
    </lineage>
</organism>